<dbReference type="PATRIC" id="fig|1261130.3.peg.1305"/>
<organism evidence="10 11">
    <name type="scientific">Wohlfahrtiimonas chitiniclastica SH04</name>
    <dbReference type="NCBI Taxonomy" id="1261130"/>
    <lineage>
        <taxon>Bacteria</taxon>
        <taxon>Pseudomonadati</taxon>
        <taxon>Pseudomonadota</taxon>
        <taxon>Gammaproteobacteria</taxon>
        <taxon>Cardiobacteriales</taxon>
        <taxon>Ignatzschineriaceae</taxon>
        <taxon>Wohlfahrtiimonas</taxon>
    </lineage>
</organism>
<dbReference type="InterPro" id="IPR036691">
    <property type="entry name" value="Endo/exonu/phosph_ase_sf"/>
</dbReference>
<evidence type="ECO:0000256" key="1">
    <source>
        <dbReference type="ARBA" id="ARBA00001936"/>
    </source>
</evidence>
<accession>L8XZQ1</accession>
<name>L8XZQ1_9GAMM</name>
<dbReference type="Pfam" id="PF03372">
    <property type="entry name" value="Exo_endo_phos"/>
    <property type="match status" value="1"/>
</dbReference>
<dbReference type="GO" id="GO:0046872">
    <property type="term" value="F:metal ion binding"/>
    <property type="evidence" value="ECO:0007669"/>
    <property type="project" value="UniProtKB-KW"/>
</dbReference>
<evidence type="ECO:0000256" key="5">
    <source>
        <dbReference type="ARBA" id="ARBA00022763"/>
    </source>
</evidence>
<dbReference type="InterPro" id="IPR005135">
    <property type="entry name" value="Endo/exonuclease/phosphatase"/>
</dbReference>
<feature type="domain" description="Endonuclease/exonuclease/phosphatase" evidence="9">
    <location>
        <begin position="74"/>
        <end position="278"/>
    </location>
</feature>
<sequence>MPVCYDKIIIIIFCDAMFKSILNKIRHKYSHFKVNHVNIYGIKSPYHFDRQREQYCINEPDAHTLDHTEIVLYSWNIYKQKLNAAIDELSYMLNKADIVMLQEARESETLMSLISSHTFKAIHVVAFKDGHYANGVMTISKTAPICYSAQKYSEPWIRFPKSGLIATYPLSNGQHLMVANFHAVNFSLGLKDFMQQLRTIFDILQQHTGPIVLGGDFNTWRKSRYLYVKRLIRELNLKEIQYPIDQRTKVMGKVLDHIFVRGLHVKEAKTYNISASDHNPIRLKLSCEE</sequence>
<keyword evidence="6" id="KW-0378">Hydrolase</keyword>
<dbReference type="GO" id="GO:0016787">
    <property type="term" value="F:hydrolase activity"/>
    <property type="evidence" value="ECO:0007669"/>
    <property type="project" value="UniProtKB-KW"/>
</dbReference>
<dbReference type="Proteomes" id="UP000011617">
    <property type="component" value="Unassembled WGS sequence"/>
</dbReference>
<dbReference type="SUPFAM" id="SSF56219">
    <property type="entry name" value="DNase I-like"/>
    <property type="match status" value="1"/>
</dbReference>
<evidence type="ECO:0000256" key="6">
    <source>
        <dbReference type="ARBA" id="ARBA00022801"/>
    </source>
</evidence>
<evidence type="ECO:0000256" key="4">
    <source>
        <dbReference type="ARBA" id="ARBA00022723"/>
    </source>
</evidence>
<evidence type="ECO:0000256" key="8">
    <source>
        <dbReference type="ARBA" id="ARBA00023204"/>
    </source>
</evidence>
<gene>
    <name evidence="10" type="ORF">F387_01263</name>
</gene>
<proteinExistence type="predicted"/>
<dbReference type="GO" id="GO:0004518">
    <property type="term" value="F:nuclease activity"/>
    <property type="evidence" value="ECO:0007669"/>
    <property type="project" value="UniProtKB-KW"/>
</dbReference>
<keyword evidence="5" id="KW-0227">DNA damage</keyword>
<dbReference type="EMBL" id="AOBV01000008">
    <property type="protein sequence ID" value="ELV07781.1"/>
    <property type="molecule type" value="Genomic_DNA"/>
</dbReference>
<dbReference type="InterPro" id="IPR051547">
    <property type="entry name" value="TDP2-like"/>
</dbReference>
<evidence type="ECO:0000256" key="2">
    <source>
        <dbReference type="ARBA" id="ARBA00001946"/>
    </source>
</evidence>
<evidence type="ECO:0000313" key="10">
    <source>
        <dbReference type="EMBL" id="ELV07781.1"/>
    </source>
</evidence>
<dbReference type="NCBIfam" id="NF003840">
    <property type="entry name" value="PRK05421.1-2"/>
    <property type="match status" value="1"/>
</dbReference>
<evidence type="ECO:0000256" key="7">
    <source>
        <dbReference type="ARBA" id="ARBA00022842"/>
    </source>
</evidence>
<comment type="cofactor">
    <cofactor evidence="2">
        <name>Mg(2+)</name>
        <dbReference type="ChEBI" id="CHEBI:18420"/>
    </cofactor>
</comment>
<keyword evidence="7" id="KW-0460">Magnesium</keyword>
<comment type="cofactor">
    <cofactor evidence="1">
        <name>Mn(2+)</name>
        <dbReference type="ChEBI" id="CHEBI:29035"/>
    </cofactor>
</comment>
<protein>
    <recommendedName>
        <fullName evidence="9">Endonuclease/exonuclease/phosphatase domain-containing protein</fullName>
    </recommendedName>
</protein>
<keyword evidence="8" id="KW-0234">DNA repair</keyword>
<keyword evidence="3" id="KW-0540">Nuclease</keyword>
<dbReference type="PANTHER" id="PTHR15822">
    <property type="entry name" value="TRAF AND TNF RECEPTOR-ASSOCIATED PROTEIN"/>
    <property type="match status" value="1"/>
</dbReference>
<dbReference type="GO" id="GO:0006281">
    <property type="term" value="P:DNA repair"/>
    <property type="evidence" value="ECO:0007669"/>
    <property type="project" value="UniProtKB-KW"/>
</dbReference>
<evidence type="ECO:0000313" key="11">
    <source>
        <dbReference type="Proteomes" id="UP000011617"/>
    </source>
</evidence>
<dbReference type="PANTHER" id="PTHR15822:SF4">
    <property type="entry name" value="TYROSYL-DNA PHOSPHODIESTERASE 2"/>
    <property type="match status" value="1"/>
</dbReference>
<dbReference type="AlphaFoldDB" id="L8XZQ1"/>
<keyword evidence="4" id="KW-0479">Metal-binding</keyword>
<dbReference type="HOGENOM" id="CLU_083563_0_0_6"/>
<keyword evidence="11" id="KW-1185">Reference proteome</keyword>
<reference evidence="10 11" key="1">
    <citation type="journal article" date="2013" name="Genome Announc.">
        <title>Complete Genome Sequence of Wohlfahrtiimonas chitiniclastica Strain SH04, Isolated from Chrysomya megacephala Collected from Pudong International Airport in China.</title>
        <authorList>
            <person name="Cao X.M."/>
            <person name="Chen T."/>
            <person name="Xu L.Z."/>
            <person name="Yao L.S."/>
            <person name="Qi J."/>
            <person name="Zhang X.L."/>
            <person name="Yan Q.L."/>
            <person name="Deng Y.H."/>
            <person name="Guo T.Y."/>
            <person name="Wang J."/>
            <person name="Hu K.X."/>
            <person name="Xu B.L."/>
        </authorList>
    </citation>
    <scope>NUCLEOTIDE SEQUENCE [LARGE SCALE GENOMIC DNA]</scope>
    <source>
        <strain evidence="10 11">SH04</strain>
    </source>
</reference>
<dbReference type="Gene3D" id="3.60.10.10">
    <property type="entry name" value="Endonuclease/exonuclease/phosphatase"/>
    <property type="match status" value="1"/>
</dbReference>
<comment type="caution">
    <text evidence="10">The sequence shown here is derived from an EMBL/GenBank/DDBJ whole genome shotgun (WGS) entry which is preliminary data.</text>
</comment>
<evidence type="ECO:0000256" key="3">
    <source>
        <dbReference type="ARBA" id="ARBA00022722"/>
    </source>
</evidence>
<dbReference type="NCBIfam" id="NF003842">
    <property type="entry name" value="PRK05421.1-4"/>
    <property type="match status" value="1"/>
</dbReference>
<evidence type="ECO:0000259" key="9">
    <source>
        <dbReference type="Pfam" id="PF03372"/>
    </source>
</evidence>